<dbReference type="OrthoDB" id="1451496at2"/>
<dbReference type="STRING" id="1073325.SAMN05444483_11238"/>
<proteinExistence type="predicted"/>
<keyword evidence="3" id="KW-1185">Reference proteome</keyword>
<dbReference type="EMBL" id="FQVT01000012">
    <property type="protein sequence ID" value="SHG43848.1"/>
    <property type="molecule type" value="Genomic_DNA"/>
</dbReference>
<keyword evidence="1" id="KW-0732">Signal</keyword>
<evidence type="ECO:0000313" key="3">
    <source>
        <dbReference type="Proteomes" id="UP000183945"/>
    </source>
</evidence>
<evidence type="ECO:0000313" key="2">
    <source>
        <dbReference type="EMBL" id="SHG43848.1"/>
    </source>
</evidence>
<organism evidence="2 3">
    <name type="scientific">Salegentibacter echinorum</name>
    <dbReference type="NCBI Taxonomy" id="1073325"/>
    <lineage>
        <taxon>Bacteria</taxon>
        <taxon>Pseudomonadati</taxon>
        <taxon>Bacteroidota</taxon>
        <taxon>Flavobacteriia</taxon>
        <taxon>Flavobacteriales</taxon>
        <taxon>Flavobacteriaceae</taxon>
        <taxon>Salegentibacter</taxon>
    </lineage>
</organism>
<evidence type="ECO:0000256" key="1">
    <source>
        <dbReference type="SAM" id="SignalP"/>
    </source>
</evidence>
<dbReference type="Proteomes" id="UP000183945">
    <property type="component" value="Unassembled WGS sequence"/>
</dbReference>
<protein>
    <submittedName>
        <fullName evidence="2">Uncharacterized protein</fullName>
    </submittedName>
</protein>
<dbReference type="AlphaFoldDB" id="A0A1M5JTJ2"/>
<accession>A0A1M5JTJ2</accession>
<feature type="chain" id="PRO_5012544882" evidence="1">
    <location>
        <begin position="20"/>
        <end position="382"/>
    </location>
</feature>
<gene>
    <name evidence="2" type="ORF">SAMN05444483_11238</name>
</gene>
<sequence length="382" mass="40912">MKKYIKPISLSLIIAFGFASCETDDDGFDNDLNDLGGYATLVDNSISRFDRSSDLNIKLFTGEGVSVETVEIVQDGSVIGQATLTGDNTATFNSSILGDYTFPDEDGVDQETGSYPIDIKTTYSNGNVTSDDFSVAVNKAISLEDNPSETTMDSLSSVELGYDVSTFSAGVDAVTLELKKNSDGEYMDSGADLSTDGGSVVLNETDYEDLDLAVNDTLYYRFTANSGSLMDAVSSQLVITPKAFQNSNSVTLSKDAGMNQLNLQTGTIAANGTENSDIRYMTPTGFEVIDGSDASFVKADDSFDIENADVLSTKAAFEDGSIITSATNLENGDVFIFKDTREIEDEDGEVETKTFYGVFKVGNVTSVNGDVVSFDIEYSDGF</sequence>
<name>A0A1M5JTJ2_SALEC</name>
<dbReference type="PROSITE" id="PS51257">
    <property type="entry name" value="PROKAR_LIPOPROTEIN"/>
    <property type="match status" value="1"/>
</dbReference>
<reference evidence="3" key="1">
    <citation type="submission" date="2016-11" db="EMBL/GenBank/DDBJ databases">
        <authorList>
            <person name="Varghese N."/>
            <person name="Submissions S."/>
        </authorList>
    </citation>
    <scope>NUCLEOTIDE SEQUENCE [LARGE SCALE GENOMIC DNA]</scope>
    <source>
        <strain evidence="3">DSM 24579</strain>
    </source>
</reference>
<feature type="signal peptide" evidence="1">
    <location>
        <begin position="1"/>
        <end position="19"/>
    </location>
</feature>
<dbReference type="RefSeq" id="WP_072880834.1">
    <property type="nucleotide sequence ID" value="NZ_FQVT01000012.1"/>
</dbReference>